<dbReference type="GO" id="GO:0006355">
    <property type="term" value="P:regulation of DNA-templated transcription"/>
    <property type="evidence" value="ECO:0007669"/>
    <property type="project" value="UniProtKB-UniRule"/>
</dbReference>
<keyword evidence="1 9" id="KW-0963">Cytoplasm</keyword>
<evidence type="ECO:0000256" key="7">
    <source>
        <dbReference type="ARBA" id="ARBA00023125"/>
    </source>
</evidence>
<dbReference type="AlphaFoldDB" id="A0A956NAH4"/>
<dbReference type="InterPro" id="IPR047112">
    <property type="entry name" value="RecG/Mfd"/>
</dbReference>
<sequence length="1277" mass="140766">MSTDTETEQKTVQDGPPPRPPVAAVLVDRFRRTTAFQRVESRLEDDDSTRKPIWLRGLAGSSKALFVAGLTKDRTRETVVVVPDLATAEDLKEDVQFLLGRGSVAILPEPGLDPYHARHPKLSLRANRIELLAALSEPGRRNALPACADLRVIIVTAISLITPVPDKSVFARAIHRIKVGESVDLDFVMELLVGDGFQPVHMVSEYGEVSRRGGILDVFSFGRNNPIRIEFDGDEVLSIREFDAYSQRSVETLDEVVLLPIWEWLPGADVIRNVRENPPEGTDPERWDGIVDSLETDGTLEGIEWTLPSLGVHLSMLRDYLGADTITIVDGPTYVRTRQSSWQAELEQAYSMLTVDHAEDPLGGHLGLPPGAPEDLFFFERDVVDLLPTGKRIYVGSGIGPSVGLLPDEGAGEDGDGGDGSNGADRSSGADGSAGAGGSAGARGSVGEDGSVSEGGSAGGRGPAGAPSRNIVHADFKAHARGGPATADRSTKEGRIEARIDESDGSDAGKFSFGTVPPETFGRELDRTRGYLRSLFERTPEMYILCDTEAHRDRLVELLHKLPAEFHVGNLAGGFLMPDEGLAILTDHEIFSRTRRRTPPRRFARGLSIKELLALSTGDFVVHVEHGIGKYIGMNRLVVDGQETDCLSLEYSGGDILYVPVDQLMKVQKYAGGDSAHPQLSKMGGKSWAKTKAKVKKSIKDMAEELIKTYSIRKSRPGFTYSSDTEYQKQLEASFPYDETPDQLRAIEDVKTDMETDHPMDRLICGDVGYGKTEVAIRAAFKAAQDGKQVAILVPTTLLARQHYESFRKRLEGMPVVVDYVSRFRTAKETKEVLEKLELGQIDVLIGTHKILGKGVVFKDLGLLIIDEEQLFGVKAKEKLKKYRETIDCLTLTATPIPRTMHFSLMGGRDMSLILTPPRDRLPIQTEVLEFRDDVIAHALMQEADRGGQSFFVHNRVATIDSMANHISNLVPHLRIAVAHGQMPERTLEGVMRAFLDNEYDVLVSTMIIESGLDLPNVNTIVINRGDTFGLSQLYQLRGRVGRSSRKAYAYLLLPPHRVVTEQAQKRLKAMEEFEDLGSGYQLALRDLEIRGAGDLLGSQQSGFIISVGFELYCSLLEEAVRELKGIQTEEVREPKMVTDIEAFLPDDYVPDPREKINLYKSIADAKSVESLEKIAADLSDRFGKHPEPVRHLLALRRIRVLSADLGVDRAIVKQGMAQLELARDLEKSEVQALVRTVPGQVEFDMHGRHKIRMKSPGPGEAISKALILLNAMEKAR</sequence>
<dbReference type="SUPFAM" id="SSF52540">
    <property type="entry name" value="P-loop containing nucleoside triphosphate hydrolases"/>
    <property type="match status" value="4"/>
</dbReference>
<dbReference type="PROSITE" id="PS51194">
    <property type="entry name" value="HELICASE_CTER"/>
    <property type="match status" value="1"/>
</dbReference>
<comment type="function">
    <text evidence="9">Couples transcription and DNA repair by recognizing RNA polymerase (RNAP) stalled at DNA lesions. Mediates ATP-dependent release of RNAP and its truncated transcript from the DNA, and recruitment of nucleotide excision repair machinery to the damaged site.</text>
</comment>
<keyword evidence="6 9" id="KW-0067">ATP-binding</keyword>
<evidence type="ECO:0000256" key="3">
    <source>
        <dbReference type="ARBA" id="ARBA00022763"/>
    </source>
</evidence>
<proteinExistence type="inferred from homology"/>
<dbReference type="GO" id="GO:0005524">
    <property type="term" value="F:ATP binding"/>
    <property type="evidence" value="ECO:0007669"/>
    <property type="project" value="UniProtKB-UniRule"/>
</dbReference>
<dbReference type="SUPFAM" id="SSF143517">
    <property type="entry name" value="TRCF domain-like"/>
    <property type="match status" value="1"/>
</dbReference>
<dbReference type="InterPro" id="IPR005118">
    <property type="entry name" value="TRCF_C"/>
</dbReference>
<dbReference type="Pfam" id="PF00270">
    <property type="entry name" value="DEAD"/>
    <property type="match status" value="1"/>
</dbReference>
<organism evidence="13 14">
    <name type="scientific">Eiseniibacteriota bacterium</name>
    <dbReference type="NCBI Taxonomy" id="2212470"/>
    <lineage>
        <taxon>Bacteria</taxon>
        <taxon>Candidatus Eiseniibacteriota</taxon>
    </lineage>
</organism>
<dbReference type="Gene3D" id="3.40.50.300">
    <property type="entry name" value="P-loop containing nucleotide triphosphate hydrolases"/>
    <property type="match status" value="2"/>
</dbReference>
<gene>
    <name evidence="9 13" type="primary">mfd</name>
    <name evidence="13" type="ORF">KDA27_07255</name>
</gene>
<comment type="caution">
    <text evidence="13">The sequence shown here is derived from an EMBL/GenBank/DDBJ whole genome shotgun (WGS) entry which is preliminary data.</text>
</comment>
<dbReference type="Gene3D" id="3.30.2060.10">
    <property type="entry name" value="Penicillin-binding protein 1b domain"/>
    <property type="match status" value="1"/>
</dbReference>
<dbReference type="Gene3D" id="3.40.50.11180">
    <property type="match status" value="1"/>
</dbReference>
<dbReference type="GO" id="GO:0003684">
    <property type="term" value="F:damaged DNA binding"/>
    <property type="evidence" value="ECO:0007669"/>
    <property type="project" value="InterPro"/>
</dbReference>
<evidence type="ECO:0000313" key="13">
    <source>
        <dbReference type="EMBL" id="MCA9755582.1"/>
    </source>
</evidence>
<dbReference type="PROSITE" id="PS51192">
    <property type="entry name" value="HELICASE_ATP_BIND_1"/>
    <property type="match status" value="1"/>
</dbReference>
<dbReference type="Gene3D" id="3.90.1150.50">
    <property type="entry name" value="Transcription-repair-coupling factor, D7 domain"/>
    <property type="match status" value="1"/>
</dbReference>
<dbReference type="SMART" id="SM00490">
    <property type="entry name" value="HELICc"/>
    <property type="match status" value="1"/>
</dbReference>
<dbReference type="SMART" id="SM00487">
    <property type="entry name" value="DEXDc"/>
    <property type="match status" value="1"/>
</dbReference>
<dbReference type="InterPro" id="IPR037235">
    <property type="entry name" value="TRCF-like_C_D7"/>
</dbReference>
<dbReference type="InterPro" id="IPR036101">
    <property type="entry name" value="CarD-like/TRCF_RID_sf"/>
</dbReference>
<feature type="compositionally biased region" description="Low complexity" evidence="10">
    <location>
        <begin position="422"/>
        <end position="431"/>
    </location>
</feature>
<dbReference type="SMART" id="SM00982">
    <property type="entry name" value="TRCF"/>
    <property type="match status" value="1"/>
</dbReference>
<dbReference type="GO" id="GO:0003678">
    <property type="term" value="F:DNA helicase activity"/>
    <property type="evidence" value="ECO:0007669"/>
    <property type="project" value="TreeGrafter"/>
</dbReference>
<dbReference type="Proteomes" id="UP000739538">
    <property type="component" value="Unassembled WGS sequence"/>
</dbReference>
<evidence type="ECO:0000256" key="5">
    <source>
        <dbReference type="ARBA" id="ARBA00022806"/>
    </source>
</evidence>
<accession>A0A956NAH4</accession>
<dbReference type="InterPro" id="IPR003711">
    <property type="entry name" value="CarD-like/TRCF_RID"/>
</dbReference>
<evidence type="ECO:0000259" key="11">
    <source>
        <dbReference type="PROSITE" id="PS51192"/>
    </source>
</evidence>
<feature type="domain" description="Helicase C-terminal" evidence="12">
    <location>
        <begin position="923"/>
        <end position="1089"/>
    </location>
</feature>
<dbReference type="PANTHER" id="PTHR47964">
    <property type="entry name" value="ATP-DEPENDENT DNA HELICASE HOMOLOG RECG, CHLOROPLASTIC"/>
    <property type="match status" value="1"/>
</dbReference>
<evidence type="ECO:0000256" key="2">
    <source>
        <dbReference type="ARBA" id="ARBA00022741"/>
    </source>
</evidence>
<keyword evidence="2 9" id="KW-0547">Nucleotide-binding</keyword>
<dbReference type="Pfam" id="PF17757">
    <property type="entry name" value="UvrB_inter"/>
    <property type="match status" value="1"/>
</dbReference>
<feature type="compositionally biased region" description="Gly residues" evidence="10">
    <location>
        <begin position="432"/>
        <end position="441"/>
    </location>
</feature>
<dbReference type="CDD" id="cd17991">
    <property type="entry name" value="DEXHc_TRCF"/>
    <property type="match status" value="1"/>
</dbReference>
<dbReference type="EC" id="3.6.4.-" evidence="9"/>
<comment type="subcellular location">
    <subcellularLocation>
        <location evidence="9">Cytoplasm</location>
    </subcellularLocation>
</comment>
<evidence type="ECO:0000256" key="1">
    <source>
        <dbReference type="ARBA" id="ARBA00022490"/>
    </source>
</evidence>
<feature type="region of interest" description="Disordered" evidence="10">
    <location>
        <begin position="405"/>
        <end position="519"/>
    </location>
</feature>
<evidence type="ECO:0000259" key="12">
    <source>
        <dbReference type="PROSITE" id="PS51194"/>
    </source>
</evidence>
<feature type="domain" description="Helicase ATP-binding" evidence="11">
    <location>
        <begin position="753"/>
        <end position="914"/>
    </location>
</feature>
<dbReference type="InterPro" id="IPR001650">
    <property type="entry name" value="Helicase_C-like"/>
</dbReference>
<dbReference type="InterPro" id="IPR014001">
    <property type="entry name" value="Helicase_ATP-bd"/>
</dbReference>
<dbReference type="NCBIfam" id="TIGR00580">
    <property type="entry name" value="mfd"/>
    <property type="match status" value="1"/>
</dbReference>
<evidence type="ECO:0000256" key="4">
    <source>
        <dbReference type="ARBA" id="ARBA00022801"/>
    </source>
</evidence>
<dbReference type="Pfam" id="PF03461">
    <property type="entry name" value="TRCF"/>
    <property type="match status" value="1"/>
</dbReference>
<reference evidence="13" key="1">
    <citation type="submission" date="2020-04" db="EMBL/GenBank/DDBJ databases">
        <authorList>
            <person name="Zhang T."/>
        </authorList>
    </citation>
    <scope>NUCLEOTIDE SEQUENCE</scope>
    <source>
        <strain evidence="13">HKST-UBA02</strain>
    </source>
</reference>
<dbReference type="Pfam" id="PF00271">
    <property type="entry name" value="Helicase_C"/>
    <property type="match status" value="1"/>
</dbReference>
<dbReference type="InterPro" id="IPR041471">
    <property type="entry name" value="UvrB_inter"/>
</dbReference>
<feature type="region of interest" description="Disordered" evidence="10">
    <location>
        <begin position="1"/>
        <end position="22"/>
    </location>
</feature>
<dbReference type="GO" id="GO:0000716">
    <property type="term" value="P:transcription-coupled nucleotide-excision repair, DNA damage recognition"/>
    <property type="evidence" value="ECO:0007669"/>
    <property type="project" value="UniProtKB-UniRule"/>
</dbReference>
<evidence type="ECO:0000256" key="10">
    <source>
        <dbReference type="SAM" id="MobiDB-lite"/>
    </source>
</evidence>
<comment type="similarity">
    <text evidence="9">In the N-terminal section; belongs to the UvrB family.</text>
</comment>
<feature type="compositionally biased region" description="Low complexity" evidence="10">
    <location>
        <begin position="442"/>
        <end position="455"/>
    </location>
</feature>
<feature type="compositionally biased region" description="Basic and acidic residues" evidence="10">
    <location>
        <begin position="489"/>
        <end position="502"/>
    </location>
</feature>
<evidence type="ECO:0000313" key="14">
    <source>
        <dbReference type="Proteomes" id="UP000739538"/>
    </source>
</evidence>
<dbReference type="SMART" id="SM01058">
    <property type="entry name" value="CarD_TRCF"/>
    <property type="match status" value="1"/>
</dbReference>
<evidence type="ECO:0000256" key="9">
    <source>
        <dbReference type="HAMAP-Rule" id="MF_00969"/>
    </source>
</evidence>
<dbReference type="GO" id="GO:0016787">
    <property type="term" value="F:hydrolase activity"/>
    <property type="evidence" value="ECO:0007669"/>
    <property type="project" value="UniProtKB-KW"/>
</dbReference>
<reference evidence="13" key="2">
    <citation type="journal article" date="2021" name="Microbiome">
        <title>Successional dynamics and alternative stable states in a saline activated sludge microbial community over 9 years.</title>
        <authorList>
            <person name="Wang Y."/>
            <person name="Ye J."/>
            <person name="Ju F."/>
            <person name="Liu L."/>
            <person name="Boyd J.A."/>
            <person name="Deng Y."/>
            <person name="Parks D.H."/>
            <person name="Jiang X."/>
            <person name="Yin X."/>
            <person name="Woodcroft B.J."/>
            <person name="Tyson G.W."/>
            <person name="Hugenholtz P."/>
            <person name="Polz M.F."/>
            <person name="Zhang T."/>
        </authorList>
    </citation>
    <scope>NUCLEOTIDE SEQUENCE</scope>
    <source>
        <strain evidence="13">HKST-UBA02</strain>
    </source>
</reference>
<dbReference type="EMBL" id="JAGQHS010000026">
    <property type="protein sequence ID" value="MCA9755582.1"/>
    <property type="molecule type" value="Genomic_DNA"/>
</dbReference>
<dbReference type="Gene3D" id="2.40.10.170">
    <property type="match status" value="1"/>
</dbReference>
<name>A0A956NAH4_UNCEI</name>
<dbReference type="InterPro" id="IPR027417">
    <property type="entry name" value="P-loop_NTPase"/>
</dbReference>
<comment type="similarity">
    <text evidence="9">In the C-terminal section; belongs to the helicase family. RecG subfamily.</text>
</comment>
<keyword evidence="7 9" id="KW-0238">DNA-binding</keyword>
<keyword evidence="8 9" id="KW-0234">DNA repair</keyword>
<dbReference type="HAMAP" id="MF_00969">
    <property type="entry name" value="TRCF"/>
    <property type="match status" value="1"/>
</dbReference>
<dbReference type="InterPro" id="IPR011545">
    <property type="entry name" value="DEAD/DEAH_box_helicase_dom"/>
</dbReference>
<keyword evidence="3 9" id="KW-0227">DNA damage</keyword>
<dbReference type="Pfam" id="PF02559">
    <property type="entry name" value="CarD_TRCF_RID"/>
    <property type="match status" value="1"/>
</dbReference>
<dbReference type="InterPro" id="IPR004576">
    <property type="entry name" value="Mfd"/>
</dbReference>
<dbReference type="GO" id="GO:0005737">
    <property type="term" value="C:cytoplasm"/>
    <property type="evidence" value="ECO:0007669"/>
    <property type="project" value="UniProtKB-SubCell"/>
</dbReference>
<protein>
    <recommendedName>
        <fullName evidence="9">Transcription-repair-coupling factor</fullName>
        <shortName evidence="9">TRCF</shortName>
        <ecNumber evidence="9">3.6.4.-</ecNumber>
    </recommendedName>
</protein>
<evidence type="ECO:0000256" key="8">
    <source>
        <dbReference type="ARBA" id="ARBA00023204"/>
    </source>
</evidence>
<dbReference type="PANTHER" id="PTHR47964:SF1">
    <property type="entry name" value="ATP-DEPENDENT DNA HELICASE HOMOLOG RECG, CHLOROPLASTIC"/>
    <property type="match status" value="1"/>
</dbReference>
<evidence type="ECO:0000256" key="6">
    <source>
        <dbReference type="ARBA" id="ARBA00022840"/>
    </source>
</evidence>
<dbReference type="SUPFAM" id="SSF141259">
    <property type="entry name" value="CarD-like"/>
    <property type="match status" value="1"/>
</dbReference>
<keyword evidence="4 9" id="KW-0378">Hydrolase</keyword>
<keyword evidence="5" id="KW-0347">Helicase</keyword>